<keyword evidence="4" id="KW-0472">Membrane</keyword>
<dbReference type="PROSITE" id="PS50111">
    <property type="entry name" value="CHEMOTAXIS_TRANSDUC_2"/>
    <property type="match status" value="1"/>
</dbReference>
<evidence type="ECO:0000313" key="6">
    <source>
        <dbReference type="EMBL" id="EPF29373.1"/>
    </source>
</evidence>
<dbReference type="PRINTS" id="PR00260">
    <property type="entry name" value="CHEMTRNSDUCR"/>
</dbReference>
<sequence>MEEHSVFKEPKLLFILNFLIFNGVFGLTFLYAWFAKIVPDGVLLRMFMNPAALLGLCATLSVPVLLYRNCMPIIQNWHSEHNGVDRANKALAVYSLTSIVVPFFLSSIVPVIALWWVGGRDWPMFVATALAAIGSMFFVSLFFFVVWLQKLEKYVKFLTLEKKHISLSYTQRGAAVGFALFVGISFLCVAPFVATLYNGRDVVFTLTYVMMPLLIVTIGGAIFINYTLYKGVNDEIETILRFTDKLAEGNFVAEPLEINRRDIFGLFVTRLNRFYDNTVELLRGVKTNTQTMGEAIGVLSVNTTESASSVHEISANIEGVKQQIISQAASVSETAATIEEIVRTIKQLNSSVEIQSESVAQSSSSIEQMAANIVSITQTLEKTDDVIKRLTSATADGKSTIVSSNKVTQKIAEASGGLIDASNVIQNIASQTNLLAMNAAIEAAHAGESGKGFAVVADEIRKLAEESSAQGKNITTTLKALGIEIESLTGSSKSVEDKFSIIFELSKQVNTMSAALMDAMQEQENGSKEVLSAIKDINAVTAEVRSGSVEMLKGGEQVAEEMQKLDSFTRFITDNMNEMASGAIEINRSVQEVNTVAQQGKGLVENLSNAVNKFKID</sequence>
<dbReference type="GO" id="GO:0006935">
    <property type="term" value="P:chemotaxis"/>
    <property type="evidence" value="ECO:0007669"/>
    <property type="project" value="InterPro"/>
</dbReference>
<dbReference type="Gene3D" id="1.10.287.950">
    <property type="entry name" value="Methyl-accepting chemotaxis protein"/>
    <property type="match status" value="1"/>
</dbReference>
<dbReference type="GO" id="GO:0004888">
    <property type="term" value="F:transmembrane signaling receptor activity"/>
    <property type="evidence" value="ECO:0007669"/>
    <property type="project" value="InterPro"/>
</dbReference>
<dbReference type="Proteomes" id="UP000014634">
    <property type="component" value="Unassembled WGS sequence"/>
</dbReference>
<feature type="transmembrane region" description="Helical" evidence="4">
    <location>
        <begin position="46"/>
        <end position="70"/>
    </location>
</feature>
<dbReference type="AlphaFoldDB" id="A0AA87TFC8"/>
<feature type="transmembrane region" description="Helical" evidence="4">
    <location>
        <begin position="169"/>
        <end position="194"/>
    </location>
</feature>
<gene>
    <name evidence="6" type="ORF">HMPREF9195_00883</name>
</gene>
<dbReference type="PANTHER" id="PTHR32089:SF112">
    <property type="entry name" value="LYSOZYME-LIKE PROTEIN-RELATED"/>
    <property type="match status" value="1"/>
</dbReference>
<accession>A0AA87TFC8</accession>
<evidence type="ECO:0000256" key="4">
    <source>
        <dbReference type="SAM" id="Phobius"/>
    </source>
</evidence>
<dbReference type="PANTHER" id="PTHR32089">
    <property type="entry name" value="METHYL-ACCEPTING CHEMOTAXIS PROTEIN MCPB"/>
    <property type="match status" value="1"/>
</dbReference>
<feature type="transmembrane region" description="Helical" evidence="4">
    <location>
        <begin position="12"/>
        <end position="34"/>
    </location>
</feature>
<dbReference type="InterPro" id="IPR004090">
    <property type="entry name" value="Chemotax_Me-accpt_rcpt"/>
</dbReference>
<evidence type="ECO:0000259" key="5">
    <source>
        <dbReference type="PROSITE" id="PS50111"/>
    </source>
</evidence>
<evidence type="ECO:0000256" key="3">
    <source>
        <dbReference type="PROSITE-ProRule" id="PRU00284"/>
    </source>
</evidence>
<dbReference type="SMART" id="SM00283">
    <property type="entry name" value="MA"/>
    <property type="match status" value="1"/>
</dbReference>
<dbReference type="GO" id="GO:0016020">
    <property type="term" value="C:membrane"/>
    <property type="evidence" value="ECO:0007669"/>
    <property type="project" value="InterPro"/>
</dbReference>
<dbReference type="Pfam" id="PF00015">
    <property type="entry name" value="MCPsignal"/>
    <property type="match status" value="1"/>
</dbReference>
<organism evidence="6 7">
    <name type="scientific">Treponema medium ATCC 700293</name>
    <dbReference type="NCBI Taxonomy" id="1125700"/>
    <lineage>
        <taxon>Bacteria</taxon>
        <taxon>Pseudomonadati</taxon>
        <taxon>Spirochaetota</taxon>
        <taxon>Spirochaetia</taxon>
        <taxon>Spirochaetales</taxon>
        <taxon>Treponemataceae</taxon>
        <taxon>Treponema</taxon>
    </lineage>
</organism>
<proteinExistence type="inferred from homology"/>
<feature type="transmembrane region" description="Helical" evidence="4">
    <location>
        <begin position="91"/>
        <end position="116"/>
    </location>
</feature>
<evidence type="ECO:0000256" key="1">
    <source>
        <dbReference type="ARBA" id="ARBA00023224"/>
    </source>
</evidence>
<dbReference type="GO" id="GO:0007165">
    <property type="term" value="P:signal transduction"/>
    <property type="evidence" value="ECO:0007669"/>
    <property type="project" value="UniProtKB-KW"/>
</dbReference>
<evidence type="ECO:0000313" key="7">
    <source>
        <dbReference type="Proteomes" id="UP000014634"/>
    </source>
</evidence>
<dbReference type="InterPro" id="IPR004089">
    <property type="entry name" value="MCPsignal_dom"/>
</dbReference>
<evidence type="ECO:0000256" key="2">
    <source>
        <dbReference type="ARBA" id="ARBA00029447"/>
    </source>
</evidence>
<keyword evidence="1 3" id="KW-0807">Transducer</keyword>
<keyword evidence="4" id="KW-0812">Transmembrane</keyword>
<reference evidence="6 7" key="1">
    <citation type="submission" date="2013-04" db="EMBL/GenBank/DDBJ databases">
        <title>The Genome Sequence of Treponema medium ATCC 700293.</title>
        <authorList>
            <consortium name="The Broad Institute Genomics Platform"/>
            <person name="Earl A."/>
            <person name="Ward D."/>
            <person name="Feldgarden M."/>
            <person name="Gevers D."/>
            <person name="Leonetti C."/>
            <person name="Blanton J.M."/>
            <person name="Dewhirst F.E."/>
            <person name="Izard J."/>
            <person name="Walker B."/>
            <person name="Young S."/>
            <person name="Zeng Q."/>
            <person name="Gargeya S."/>
            <person name="Fitzgerald M."/>
            <person name="Haas B."/>
            <person name="Abouelleil A."/>
            <person name="Allen A.W."/>
            <person name="Alvarado L."/>
            <person name="Arachchi H.M."/>
            <person name="Berlin A.M."/>
            <person name="Chapman S.B."/>
            <person name="Gainer-Dewar J."/>
            <person name="Goldberg J."/>
            <person name="Griggs A."/>
            <person name="Gujja S."/>
            <person name="Hansen M."/>
            <person name="Howarth C."/>
            <person name="Imamovic A."/>
            <person name="Ireland A."/>
            <person name="Larimer J."/>
            <person name="McCowan C."/>
            <person name="Murphy C."/>
            <person name="Pearson M."/>
            <person name="Poon T.W."/>
            <person name="Priest M."/>
            <person name="Roberts A."/>
            <person name="Saif S."/>
            <person name="Shea T."/>
            <person name="Sisk P."/>
            <person name="Sykes S."/>
            <person name="Wortman J."/>
            <person name="Nusbaum C."/>
            <person name="Birren B."/>
        </authorList>
    </citation>
    <scope>NUCLEOTIDE SEQUENCE [LARGE SCALE GENOMIC DNA]</scope>
    <source>
        <strain evidence="6 7">ATCC 700293</strain>
    </source>
</reference>
<dbReference type="EMBL" id="ATFE01000005">
    <property type="protein sequence ID" value="EPF29373.1"/>
    <property type="molecule type" value="Genomic_DNA"/>
</dbReference>
<comment type="caution">
    <text evidence="6">The sequence shown here is derived from an EMBL/GenBank/DDBJ whole genome shotgun (WGS) entry which is preliminary data.</text>
</comment>
<comment type="similarity">
    <text evidence="2">Belongs to the methyl-accepting chemotaxis (MCP) protein family.</text>
</comment>
<feature type="domain" description="Methyl-accepting transducer" evidence="5">
    <location>
        <begin position="330"/>
        <end position="553"/>
    </location>
</feature>
<protein>
    <recommendedName>
        <fullName evidence="5">Methyl-accepting transducer domain-containing protein</fullName>
    </recommendedName>
</protein>
<keyword evidence="4" id="KW-1133">Transmembrane helix</keyword>
<feature type="transmembrane region" description="Helical" evidence="4">
    <location>
        <begin position="122"/>
        <end position="148"/>
    </location>
</feature>
<dbReference type="SUPFAM" id="SSF58104">
    <property type="entry name" value="Methyl-accepting chemotaxis protein (MCP) signaling domain"/>
    <property type="match status" value="1"/>
</dbReference>
<feature type="transmembrane region" description="Helical" evidence="4">
    <location>
        <begin position="206"/>
        <end position="228"/>
    </location>
</feature>
<name>A0AA87TFC8_TREMD</name>
<dbReference type="RefSeq" id="WP_016522850.1">
    <property type="nucleotide sequence ID" value="NZ_KE332517.1"/>
</dbReference>